<feature type="domain" description="ABC transporter" evidence="5">
    <location>
        <begin position="290"/>
        <end position="538"/>
    </location>
</feature>
<reference evidence="6 7" key="2">
    <citation type="journal article" date="2011" name="J. Antibiot.">
        <title>Furaquinocins I and J: novel polyketide isoprenoid hybrid compounds from Streptomyces reveromyceticus SN-593.</title>
        <authorList>
            <person name="Panthee S."/>
            <person name="Takahashi S."/>
            <person name="Takagi H."/>
            <person name="Nogawa T."/>
            <person name="Oowada E."/>
            <person name="Uramoto M."/>
            <person name="Osada H."/>
        </authorList>
    </citation>
    <scope>NUCLEOTIDE SEQUENCE [LARGE SCALE GENOMIC DNA]</scope>
    <source>
        <strain evidence="6 7">SN-593</strain>
    </source>
</reference>
<reference evidence="6 7" key="4">
    <citation type="journal article" date="2020" name="Sci. Rep.">
        <title>beta-carboline chemical signals induce reveromycin production through a LuxR family regulator in Streptomyces sp. SN-593.</title>
        <authorList>
            <person name="Panthee S."/>
            <person name="Kito N."/>
            <person name="Hayashi T."/>
            <person name="Shimizu T."/>
            <person name="Ishikawa J."/>
            <person name="Hamamoto H."/>
            <person name="Osada H."/>
            <person name="Takahashi S."/>
        </authorList>
    </citation>
    <scope>NUCLEOTIDE SEQUENCE [LARGE SCALE GENOMIC DNA]</scope>
    <source>
        <strain evidence="6 7">SN-593</strain>
    </source>
</reference>
<dbReference type="NCBIfam" id="NF008453">
    <property type="entry name" value="PRK11308.1"/>
    <property type="match status" value="2"/>
</dbReference>
<dbReference type="PROSITE" id="PS50893">
    <property type="entry name" value="ABC_TRANSPORTER_2"/>
    <property type="match status" value="2"/>
</dbReference>
<comment type="similarity">
    <text evidence="1">Belongs to the ABC transporter superfamily.</text>
</comment>
<evidence type="ECO:0000259" key="5">
    <source>
        <dbReference type="PROSITE" id="PS50893"/>
    </source>
</evidence>
<dbReference type="GO" id="GO:0015833">
    <property type="term" value="P:peptide transport"/>
    <property type="evidence" value="ECO:0007669"/>
    <property type="project" value="InterPro"/>
</dbReference>
<feature type="domain" description="ABC transporter" evidence="5">
    <location>
        <begin position="18"/>
        <end position="266"/>
    </location>
</feature>
<evidence type="ECO:0000256" key="4">
    <source>
        <dbReference type="ARBA" id="ARBA00022840"/>
    </source>
</evidence>
<reference evidence="6 7" key="1">
    <citation type="journal article" date="2010" name="J. Bacteriol.">
        <title>Biochemical characterization of a novel indole prenyltransferase from Streptomyces sp. SN-593.</title>
        <authorList>
            <person name="Takahashi S."/>
            <person name="Takagi H."/>
            <person name="Toyoda A."/>
            <person name="Uramoto M."/>
            <person name="Nogawa T."/>
            <person name="Ueki M."/>
            <person name="Sakaki Y."/>
            <person name="Osada H."/>
        </authorList>
    </citation>
    <scope>NUCLEOTIDE SEQUENCE [LARGE SCALE GENOMIC DNA]</scope>
    <source>
        <strain evidence="6 7">SN-593</strain>
    </source>
</reference>
<dbReference type="PROSITE" id="PS00211">
    <property type="entry name" value="ABC_TRANSPORTER_1"/>
    <property type="match status" value="2"/>
</dbReference>
<evidence type="ECO:0000256" key="2">
    <source>
        <dbReference type="ARBA" id="ARBA00022448"/>
    </source>
</evidence>
<evidence type="ECO:0000256" key="1">
    <source>
        <dbReference type="ARBA" id="ARBA00005417"/>
    </source>
</evidence>
<dbReference type="InterPro" id="IPR050319">
    <property type="entry name" value="ABC_transp_ATP-bind"/>
</dbReference>
<dbReference type="AlphaFoldDB" id="A0A7U3UZ23"/>
<dbReference type="InterPro" id="IPR027417">
    <property type="entry name" value="P-loop_NTPase"/>
</dbReference>
<dbReference type="GO" id="GO:0055085">
    <property type="term" value="P:transmembrane transport"/>
    <property type="evidence" value="ECO:0007669"/>
    <property type="project" value="UniProtKB-ARBA"/>
</dbReference>
<dbReference type="GO" id="GO:0016887">
    <property type="term" value="F:ATP hydrolysis activity"/>
    <property type="evidence" value="ECO:0007669"/>
    <property type="project" value="InterPro"/>
</dbReference>
<dbReference type="Gene3D" id="3.40.50.300">
    <property type="entry name" value="P-loop containing nucleotide triphosphate hydrolases"/>
    <property type="match status" value="2"/>
</dbReference>
<dbReference type="EMBL" id="AP018365">
    <property type="protein sequence ID" value="BBB01472.1"/>
    <property type="molecule type" value="Genomic_DNA"/>
</dbReference>
<evidence type="ECO:0000256" key="3">
    <source>
        <dbReference type="ARBA" id="ARBA00022741"/>
    </source>
</evidence>
<proteinExistence type="inferred from homology"/>
<organism evidence="6 7">
    <name type="scientific">Actinacidiphila reveromycinica</name>
    <dbReference type="NCBI Taxonomy" id="659352"/>
    <lineage>
        <taxon>Bacteria</taxon>
        <taxon>Bacillati</taxon>
        <taxon>Actinomycetota</taxon>
        <taxon>Actinomycetes</taxon>
        <taxon>Kitasatosporales</taxon>
        <taxon>Streptomycetaceae</taxon>
        <taxon>Actinacidiphila</taxon>
    </lineage>
</organism>
<reference evidence="6 7" key="3">
    <citation type="journal article" date="2011" name="Nat. Chem. Biol.">
        <title>Reveromycin A biosynthesis uses RevG and RevJ for stereospecific spiroacetal formation.</title>
        <authorList>
            <person name="Takahashi S."/>
            <person name="Toyoda A."/>
            <person name="Sekiyama Y."/>
            <person name="Takagi H."/>
            <person name="Nogawa T."/>
            <person name="Uramoto M."/>
            <person name="Suzuki R."/>
            <person name="Koshino H."/>
            <person name="Kumano T."/>
            <person name="Panthee S."/>
            <person name="Dairi T."/>
            <person name="Ishikawa J."/>
            <person name="Ikeda H."/>
            <person name="Sakaki Y."/>
            <person name="Osada H."/>
        </authorList>
    </citation>
    <scope>NUCLEOTIDE SEQUENCE [LARGE SCALE GENOMIC DNA]</scope>
    <source>
        <strain evidence="6 7">SN-593</strain>
    </source>
</reference>
<keyword evidence="2" id="KW-0813">Transport</keyword>
<dbReference type="InterPro" id="IPR003439">
    <property type="entry name" value="ABC_transporter-like_ATP-bd"/>
</dbReference>
<dbReference type="Pfam" id="PF00005">
    <property type="entry name" value="ABC_tran"/>
    <property type="match status" value="2"/>
</dbReference>
<keyword evidence="3" id="KW-0547">Nucleotide-binding</keyword>
<sequence length="555" mass="60255">MGREPMSIKTTDEPLLDIAGLSVGFRLGDGRVEALRDVTFQVAAGETVAVVGESGSGKSTLTRAILGVLPDNAETAARRLHYRGEDLLGLPEHEADRLRGSQMGLVPQDPLAGLDPLVRAGRQVSEAPYYHGMIRRRERHATAVDALEKAGLPRPGESARRYPVELSGGMRQRVQIAAAMATRPRLLIADEPTSALDVTVQRRVLDRLKSLVDEDGVALLFVTHDLALASERAHRILVLYRGQLVEEGTARQVLHEPRHAYTRRLVAAAARSGSVRPDRTRAVRQGAPQIELRNVTKVHRTRDDSGRRVRRSAVDAVSVSVARGETLGVVGESGSGKTTLARTILRLTRPDAGTVHYAGQDVSRIRGAGLRRYRRLIQPVFQDPSASLNPRFSVFDAVAEPMVIRRSGDEGERRAKVAALLEQVGLAPGIADRACTELSGGQKQRVAIARALGAGPETLVLDEVVSALDVLVQAQILDLLTDLQRQLRLTYVFISHDLSVIRQIADHVLVMRDGRAVEYGPTEATFAAPDHPYTRQLLSAVPVADFSSDPGADPS</sequence>
<name>A0A7U3UZ23_9ACTN</name>
<dbReference type="InterPro" id="IPR017871">
    <property type="entry name" value="ABC_transporter-like_CS"/>
</dbReference>
<evidence type="ECO:0000313" key="7">
    <source>
        <dbReference type="Proteomes" id="UP000595703"/>
    </source>
</evidence>
<dbReference type="InterPro" id="IPR003593">
    <property type="entry name" value="AAA+_ATPase"/>
</dbReference>
<keyword evidence="4 6" id="KW-0067">ATP-binding</keyword>
<dbReference type="CDD" id="cd03257">
    <property type="entry name" value="ABC_NikE_OppD_transporters"/>
    <property type="match status" value="2"/>
</dbReference>
<dbReference type="Proteomes" id="UP000595703">
    <property type="component" value="Chromosome"/>
</dbReference>
<dbReference type="KEGG" id="arev:RVR_8905"/>
<dbReference type="GO" id="GO:0005524">
    <property type="term" value="F:ATP binding"/>
    <property type="evidence" value="ECO:0007669"/>
    <property type="project" value="UniProtKB-KW"/>
</dbReference>
<dbReference type="SMART" id="SM00382">
    <property type="entry name" value="AAA"/>
    <property type="match status" value="2"/>
</dbReference>
<dbReference type="NCBIfam" id="NF007739">
    <property type="entry name" value="PRK10419.1"/>
    <property type="match status" value="2"/>
</dbReference>
<accession>A0A7U3UZ23</accession>
<dbReference type="PANTHER" id="PTHR43776">
    <property type="entry name" value="TRANSPORT ATP-BINDING PROTEIN"/>
    <property type="match status" value="1"/>
</dbReference>
<evidence type="ECO:0000313" key="6">
    <source>
        <dbReference type="EMBL" id="BBB01472.1"/>
    </source>
</evidence>
<gene>
    <name evidence="6" type="ORF">RVR_8905</name>
</gene>
<protein>
    <submittedName>
        <fullName evidence="6">Putative peptide ABC transporter ATP-binding protein</fullName>
    </submittedName>
</protein>
<dbReference type="Pfam" id="PF08352">
    <property type="entry name" value="oligo_HPY"/>
    <property type="match status" value="2"/>
</dbReference>
<dbReference type="InterPro" id="IPR013563">
    <property type="entry name" value="Oligopep_ABC_C"/>
</dbReference>
<keyword evidence="7" id="KW-1185">Reference proteome</keyword>
<dbReference type="PANTHER" id="PTHR43776:SF7">
    <property type="entry name" value="D,D-DIPEPTIDE TRANSPORT ATP-BINDING PROTEIN DDPF-RELATED"/>
    <property type="match status" value="1"/>
</dbReference>
<dbReference type="SUPFAM" id="SSF52540">
    <property type="entry name" value="P-loop containing nucleoside triphosphate hydrolases"/>
    <property type="match status" value="2"/>
</dbReference>